<dbReference type="AlphaFoldDB" id="A0A0L1JJL4"/>
<protein>
    <submittedName>
        <fullName evidence="2">Uncharacterized protein</fullName>
    </submittedName>
</protein>
<gene>
    <name evidence="2" type="ORF">ATO11_20010</name>
</gene>
<reference evidence="2 3" key="1">
    <citation type="journal article" date="2015" name="Int. J. Syst. Evol. Microbiol.">
        <title>Aestuariivita atlantica sp. nov., isolated from deep sea sediment of the Atlantic Ocean.</title>
        <authorList>
            <person name="Li G."/>
            <person name="Lai Q."/>
            <person name="Du Y."/>
            <person name="Liu X."/>
            <person name="Sun F."/>
            <person name="Shao Z."/>
        </authorList>
    </citation>
    <scope>NUCLEOTIDE SEQUENCE [LARGE SCALE GENOMIC DNA]</scope>
    <source>
        <strain evidence="2 3">22II-S11-z3</strain>
    </source>
</reference>
<keyword evidence="1" id="KW-1133">Transmembrane helix</keyword>
<evidence type="ECO:0000313" key="3">
    <source>
        <dbReference type="Proteomes" id="UP000036938"/>
    </source>
</evidence>
<keyword evidence="1" id="KW-0472">Membrane</keyword>
<organism evidence="2 3">
    <name type="scientific">Pseudaestuariivita atlantica</name>
    <dbReference type="NCBI Taxonomy" id="1317121"/>
    <lineage>
        <taxon>Bacteria</taxon>
        <taxon>Pseudomonadati</taxon>
        <taxon>Pseudomonadota</taxon>
        <taxon>Alphaproteobacteria</taxon>
        <taxon>Rhodobacterales</taxon>
        <taxon>Paracoccaceae</taxon>
        <taxon>Pseudaestuariivita</taxon>
    </lineage>
</organism>
<comment type="caution">
    <text evidence="2">The sequence shown here is derived from an EMBL/GenBank/DDBJ whole genome shotgun (WGS) entry which is preliminary data.</text>
</comment>
<dbReference type="EMBL" id="AQQZ01000022">
    <property type="protein sequence ID" value="KNG91931.1"/>
    <property type="molecule type" value="Genomic_DNA"/>
</dbReference>
<dbReference type="RefSeq" id="WP_050532676.1">
    <property type="nucleotide sequence ID" value="NZ_AQQZ01000022.1"/>
</dbReference>
<evidence type="ECO:0000313" key="2">
    <source>
        <dbReference type="EMBL" id="KNG91931.1"/>
    </source>
</evidence>
<dbReference type="Proteomes" id="UP000036938">
    <property type="component" value="Unassembled WGS sequence"/>
</dbReference>
<proteinExistence type="predicted"/>
<sequence>MIGAINQMDRASMVKRGVGPMHTKPVTHWWDWHNWRTWSIAGIAALLLIAAAVYMTDMFGGSALTDTGGVTITEPATE</sequence>
<evidence type="ECO:0000256" key="1">
    <source>
        <dbReference type="SAM" id="Phobius"/>
    </source>
</evidence>
<feature type="transmembrane region" description="Helical" evidence="1">
    <location>
        <begin position="35"/>
        <end position="55"/>
    </location>
</feature>
<name>A0A0L1JJL4_9RHOB</name>
<accession>A0A0L1JJL4</accession>
<keyword evidence="1" id="KW-0812">Transmembrane</keyword>
<keyword evidence="3" id="KW-1185">Reference proteome</keyword>